<dbReference type="SUPFAM" id="SSF46689">
    <property type="entry name" value="Homeodomain-like"/>
    <property type="match status" value="1"/>
</dbReference>
<dbReference type="EMBL" id="JBBNAF010000001">
    <property type="protein sequence ID" value="KAK9170646.1"/>
    <property type="molecule type" value="Genomic_DNA"/>
</dbReference>
<evidence type="ECO:0000256" key="1">
    <source>
        <dbReference type="ARBA" id="ARBA00004123"/>
    </source>
</evidence>
<dbReference type="GO" id="GO:0003700">
    <property type="term" value="F:DNA-binding transcription factor activity"/>
    <property type="evidence" value="ECO:0007669"/>
    <property type="project" value="InterPro"/>
</dbReference>
<feature type="domain" description="Homeobox" evidence="11">
    <location>
        <begin position="24"/>
        <end position="89"/>
    </location>
</feature>
<dbReference type="InterPro" id="IPR001356">
    <property type="entry name" value="HD"/>
</dbReference>
<evidence type="ECO:0000256" key="4">
    <source>
        <dbReference type="ARBA" id="ARBA00023125"/>
    </source>
</evidence>
<protein>
    <recommendedName>
        <fullName evidence="11">Homeobox domain-containing protein</fullName>
    </recommendedName>
</protein>
<proteinExistence type="inferred from homology"/>
<dbReference type="AlphaFoldDB" id="A0AAP0LGE9"/>
<evidence type="ECO:0000256" key="5">
    <source>
        <dbReference type="ARBA" id="ARBA00023155"/>
    </source>
</evidence>
<dbReference type="Proteomes" id="UP001420932">
    <property type="component" value="Unassembled WGS sequence"/>
</dbReference>
<accession>A0AAP0LGE9</accession>
<dbReference type="PANTHER" id="PTHR46998">
    <property type="entry name" value="WUSCHEL-RELATED HOMEOBOX 11"/>
    <property type="match status" value="1"/>
</dbReference>
<evidence type="ECO:0000256" key="10">
    <source>
        <dbReference type="RuleBase" id="RU000682"/>
    </source>
</evidence>
<keyword evidence="5 9" id="KW-0371">Homeobox</keyword>
<feature type="DNA-binding region" description="Homeobox" evidence="9">
    <location>
        <begin position="26"/>
        <end position="90"/>
    </location>
</feature>
<dbReference type="GO" id="GO:0005634">
    <property type="term" value="C:nucleus"/>
    <property type="evidence" value="ECO:0007669"/>
    <property type="project" value="UniProtKB-SubCell"/>
</dbReference>
<dbReference type="PROSITE" id="PS50071">
    <property type="entry name" value="HOMEOBOX_2"/>
    <property type="match status" value="1"/>
</dbReference>
<reference evidence="12 13" key="1">
    <citation type="submission" date="2024-01" db="EMBL/GenBank/DDBJ databases">
        <title>Genome assemblies of Stephania.</title>
        <authorList>
            <person name="Yang L."/>
        </authorList>
    </citation>
    <scope>NUCLEOTIDE SEQUENCE [LARGE SCALE GENOMIC DNA]</scope>
    <source>
        <strain evidence="12">YNDBR</strain>
        <tissue evidence="12">Leaf</tissue>
    </source>
</reference>
<dbReference type="GO" id="GO:0048830">
    <property type="term" value="P:adventitious root development"/>
    <property type="evidence" value="ECO:0007669"/>
    <property type="project" value="InterPro"/>
</dbReference>
<keyword evidence="4 9" id="KW-0238">DNA-binding</keyword>
<dbReference type="Gene3D" id="1.10.10.60">
    <property type="entry name" value="Homeodomain-like"/>
    <property type="match status" value="1"/>
</dbReference>
<gene>
    <name evidence="12" type="ORF">Syun_002786</name>
</gene>
<dbReference type="PANTHER" id="PTHR46998:SF2">
    <property type="entry name" value="WUSCHEL-RELATED HOMEOBOX 11"/>
    <property type="match status" value="1"/>
</dbReference>
<keyword evidence="7 9" id="KW-0539">Nucleus</keyword>
<name>A0AAP0LGE9_9MAGN</name>
<evidence type="ECO:0000256" key="3">
    <source>
        <dbReference type="ARBA" id="ARBA00023015"/>
    </source>
</evidence>
<evidence type="ECO:0000256" key="8">
    <source>
        <dbReference type="ARBA" id="ARBA00024040"/>
    </source>
</evidence>
<dbReference type="InterPro" id="IPR044558">
    <property type="entry name" value="WOX11-like"/>
</dbReference>
<comment type="subcellular location">
    <subcellularLocation>
        <location evidence="1 9 10">Nucleus</location>
    </subcellularLocation>
</comment>
<sequence length="239" mass="26157">MDERPPEYYNARFHGLARTLEAAGGRTSSRWSPKPEQILILESIFNSGMTNPPKDETARIRRMLQEFGSVGDANVFYWFQNRRSRLRRQQRHALHAHNIIMMSNMTISMSDVDGSGGGNGIFDSTGAGGGSAGDHICSAAPDRPISLGASSSAPHPHPVGIVNHKLSSSSTSPQMKETMEHSHEDALGFGLFYHDRASFMDSYQRAAAGWELFLGSETKLNASTANQKGSSICPSHKHK</sequence>
<dbReference type="FunFam" id="1.10.10.60:FF:000118">
    <property type="entry name" value="WUSCHEL-related homeobox 11"/>
    <property type="match status" value="1"/>
</dbReference>
<dbReference type="Pfam" id="PF00046">
    <property type="entry name" value="Homeodomain"/>
    <property type="match status" value="1"/>
</dbReference>
<organism evidence="12 13">
    <name type="scientific">Stephania yunnanensis</name>
    <dbReference type="NCBI Taxonomy" id="152371"/>
    <lineage>
        <taxon>Eukaryota</taxon>
        <taxon>Viridiplantae</taxon>
        <taxon>Streptophyta</taxon>
        <taxon>Embryophyta</taxon>
        <taxon>Tracheophyta</taxon>
        <taxon>Spermatophyta</taxon>
        <taxon>Magnoliopsida</taxon>
        <taxon>Ranunculales</taxon>
        <taxon>Menispermaceae</taxon>
        <taxon>Menispermoideae</taxon>
        <taxon>Cissampelideae</taxon>
        <taxon>Stephania</taxon>
    </lineage>
</organism>
<evidence type="ECO:0000313" key="12">
    <source>
        <dbReference type="EMBL" id="KAK9170646.1"/>
    </source>
</evidence>
<dbReference type="SMART" id="SM00389">
    <property type="entry name" value="HOX"/>
    <property type="match status" value="1"/>
</dbReference>
<comment type="similarity">
    <text evidence="8">Belongs to the WUS homeobox family.</text>
</comment>
<evidence type="ECO:0000259" key="11">
    <source>
        <dbReference type="PROSITE" id="PS50071"/>
    </source>
</evidence>
<dbReference type="GO" id="GO:0003677">
    <property type="term" value="F:DNA binding"/>
    <property type="evidence" value="ECO:0007669"/>
    <property type="project" value="UniProtKB-UniRule"/>
</dbReference>
<evidence type="ECO:0000313" key="13">
    <source>
        <dbReference type="Proteomes" id="UP001420932"/>
    </source>
</evidence>
<keyword evidence="13" id="KW-1185">Reference proteome</keyword>
<keyword evidence="3" id="KW-0805">Transcription regulation</keyword>
<evidence type="ECO:0000256" key="6">
    <source>
        <dbReference type="ARBA" id="ARBA00023163"/>
    </source>
</evidence>
<keyword evidence="2" id="KW-0217">Developmental protein</keyword>
<keyword evidence="6" id="KW-0804">Transcription</keyword>
<evidence type="ECO:0000256" key="7">
    <source>
        <dbReference type="ARBA" id="ARBA00023242"/>
    </source>
</evidence>
<dbReference type="InterPro" id="IPR009057">
    <property type="entry name" value="Homeodomain-like_sf"/>
</dbReference>
<comment type="caution">
    <text evidence="12">The sequence shown here is derived from an EMBL/GenBank/DDBJ whole genome shotgun (WGS) entry which is preliminary data.</text>
</comment>
<evidence type="ECO:0000256" key="2">
    <source>
        <dbReference type="ARBA" id="ARBA00022473"/>
    </source>
</evidence>
<evidence type="ECO:0000256" key="9">
    <source>
        <dbReference type="PROSITE-ProRule" id="PRU00108"/>
    </source>
</evidence>